<evidence type="ECO:0000313" key="6">
    <source>
        <dbReference type="Proteomes" id="UP000178538"/>
    </source>
</evidence>
<dbReference type="Pfam" id="PF03129">
    <property type="entry name" value="HGTP_anticodon"/>
    <property type="match status" value="1"/>
</dbReference>
<dbReference type="Gene3D" id="3.30.930.10">
    <property type="entry name" value="Bira Bifunctional Protein, Domain 2"/>
    <property type="match status" value="1"/>
</dbReference>
<dbReference type="GO" id="GO:0006427">
    <property type="term" value="P:histidyl-tRNA aminoacylation"/>
    <property type="evidence" value="ECO:0007669"/>
    <property type="project" value="TreeGrafter"/>
</dbReference>
<sequence length="396" mass="44461">MLGELTRQAKELSELDRALFTATHFGFMPIRAPRVTAEDLELVKHCGTNPHYDAAEKISLIRSYIEDNLSALSHPLALAYKKPSARKRFRTYSLHIIGSTSGVAEATLIRTALSILSEDGHKNLRVDLNCVGDKESINTYERELAGFVRKFGVELSEETKQSLKSDIFNLFRSDADDAKSLRESAPQAIAFLSPQSRIYFKEVLEYIEALGIEFRLTPELIGEKNHVSHTIFAIKSIEDDLLSPSTSALAPEGGPVLAMGYRYSRLARLCGLRREMPLAGVNIFSAAREDSDPEEVYRSMPKPKFCLLQLGREAKIKTLTLLEVLRTHHISVHHFLSKDRITVQLENAEHLPVSHLIIIGQKEALENTATIRNVSTRAQDTISLTDLPRYLKNIKL</sequence>
<evidence type="ECO:0000256" key="3">
    <source>
        <dbReference type="ARBA" id="ARBA00030619"/>
    </source>
</evidence>
<comment type="similarity">
    <text evidence="1">Belongs to the class-II aminoacyl-tRNA synthetase family.</text>
</comment>
<gene>
    <name evidence="5" type="ORF">A2832_01970</name>
</gene>
<dbReference type="InterPro" id="IPR004154">
    <property type="entry name" value="Anticodon-bd"/>
</dbReference>
<dbReference type="STRING" id="1802737.A2832_01970"/>
<dbReference type="GO" id="GO:0005737">
    <property type="term" value="C:cytoplasm"/>
    <property type="evidence" value="ECO:0007669"/>
    <property type="project" value="InterPro"/>
</dbReference>
<dbReference type="PANTHER" id="PTHR43707:SF1">
    <property type="entry name" value="HISTIDINE--TRNA LIGASE, MITOCHONDRIAL-RELATED"/>
    <property type="match status" value="1"/>
</dbReference>
<protein>
    <recommendedName>
        <fullName evidence="3">Histidyl-tRNA synthetase</fullName>
    </recommendedName>
</protein>
<dbReference type="InterPro" id="IPR004516">
    <property type="entry name" value="HisRS/HisZ"/>
</dbReference>
<feature type="domain" description="Anticodon-binding" evidence="4">
    <location>
        <begin position="316"/>
        <end position="393"/>
    </location>
</feature>
<evidence type="ECO:0000313" key="5">
    <source>
        <dbReference type="EMBL" id="OHA89885.1"/>
    </source>
</evidence>
<evidence type="ECO:0000256" key="2">
    <source>
        <dbReference type="ARBA" id="ARBA00023146"/>
    </source>
</evidence>
<dbReference type="AlphaFoldDB" id="A0A1G2SY17"/>
<dbReference type="EMBL" id="MHVG01000023">
    <property type="protein sequence ID" value="OHA89885.1"/>
    <property type="molecule type" value="Genomic_DNA"/>
</dbReference>
<dbReference type="InterPro" id="IPR045864">
    <property type="entry name" value="aa-tRNA-synth_II/BPL/LPL"/>
</dbReference>
<dbReference type="InterPro" id="IPR036621">
    <property type="entry name" value="Anticodon-bd_dom_sf"/>
</dbReference>
<comment type="caution">
    <text evidence="5">The sequence shown here is derived from an EMBL/GenBank/DDBJ whole genome shotgun (WGS) entry which is preliminary data.</text>
</comment>
<keyword evidence="2" id="KW-0030">Aminoacyl-tRNA synthetase</keyword>
<organism evidence="5 6">
    <name type="scientific">Candidatus Zambryskibacteria bacterium RIFCSPHIGHO2_01_FULL_44_22b</name>
    <dbReference type="NCBI Taxonomy" id="1802737"/>
    <lineage>
        <taxon>Bacteria</taxon>
        <taxon>Candidatus Zambryskiibacteriota</taxon>
    </lineage>
</organism>
<dbReference type="SUPFAM" id="SSF55681">
    <property type="entry name" value="Class II aaRS and biotin synthetases"/>
    <property type="match status" value="1"/>
</dbReference>
<dbReference type="SUPFAM" id="SSF52954">
    <property type="entry name" value="Class II aaRS ABD-related"/>
    <property type="match status" value="1"/>
</dbReference>
<reference evidence="5 6" key="1">
    <citation type="journal article" date="2016" name="Nat. Commun.">
        <title>Thousands of microbial genomes shed light on interconnected biogeochemical processes in an aquifer system.</title>
        <authorList>
            <person name="Anantharaman K."/>
            <person name="Brown C.T."/>
            <person name="Hug L.A."/>
            <person name="Sharon I."/>
            <person name="Castelle C.J."/>
            <person name="Probst A.J."/>
            <person name="Thomas B.C."/>
            <person name="Singh A."/>
            <person name="Wilkins M.J."/>
            <person name="Karaoz U."/>
            <person name="Brodie E.L."/>
            <person name="Williams K.H."/>
            <person name="Hubbard S.S."/>
            <person name="Banfield J.F."/>
        </authorList>
    </citation>
    <scope>NUCLEOTIDE SEQUENCE [LARGE SCALE GENOMIC DNA]</scope>
</reference>
<evidence type="ECO:0000256" key="1">
    <source>
        <dbReference type="ARBA" id="ARBA00008226"/>
    </source>
</evidence>
<evidence type="ECO:0000259" key="4">
    <source>
        <dbReference type="Pfam" id="PF03129"/>
    </source>
</evidence>
<dbReference type="Proteomes" id="UP000178538">
    <property type="component" value="Unassembled WGS sequence"/>
</dbReference>
<proteinExistence type="inferred from homology"/>
<dbReference type="PANTHER" id="PTHR43707">
    <property type="entry name" value="HISTIDYL-TRNA SYNTHETASE"/>
    <property type="match status" value="1"/>
</dbReference>
<keyword evidence="2" id="KW-0436">Ligase</keyword>
<dbReference type="Gene3D" id="3.40.50.800">
    <property type="entry name" value="Anticodon-binding domain"/>
    <property type="match status" value="1"/>
</dbReference>
<accession>A0A1G2SY17</accession>
<dbReference type="GO" id="GO:0004821">
    <property type="term" value="F:histidine-tRNA ligase activity"/>
    <property type="evidence" value="ECO:0007669"/>
    <property type="project" value="TreeGrafter"/>
</dbReference>
<name>A0A1G2SY17_9BACT</name>